<accession>A0A6A5HIP7</accession>
<dbReference type="Proteomes" id="UP000483820">
    <property type="component" value="Chromosome II"/>
</dbReference>
<dbReference type="Gene3D" id="3.30.710.10">
    <property type="entry name" value="Potassium Channel Kv1.1, Chain A"/>
    <property type="match status" value="1"/>
</dbReference>
<dbReference type="SUPFAM" id="SSF54695">
    <property type="entry name" value="POZ domain"/>
    <property type="match status" value="1"/>
</dbReference>
<dbReference type="RefSeq" id="XP_003103875.2">
    <property type="nucleotide sequence ID" value="XM_003103827.2"/>
</dbReference>
<dbReference type="PROSITE" id="PS50097">
    <property type="entry name" value="BTB"/>
    <property type="match status" value="1"/>
</dbReference>
<comment type="caution">
    <text evidence="2">The sequence shown here is derived from an EMBL/GenBank/DDBJ whole genome shotgun (WGS) entry which is preliminary data.</text>
</comment>
<organism evidence="2 3">
    <name type="scientific">Caenorhabditis remanei</name>
    <name type="common">Caenorhabditis vulgaris</name>
    <dbReference type="NCBI Taxonomy" id="31234"/>
    <lineage>
        <taxon>Eukaryota</taxon>
        <taxon>Metazoa</taxon>
        <taxon>Ecdysozoa</taxon>
        <taxon>Nematoda</taxon>
        <taxon>Chromadorea</taxon>
        <taxon>Rhabditida</taxon>
        <taxon>Rhabditina</taxon>
        <taxon>Rhabditomorpha</taxon>
        <taxon>Rhabditoidea</taxon>
        <taxon>Rhabditidae</taxon>
        <taxon>Peloderinae</taxon>
        <taxon>Caenorhabditis</taxon>
    </lineage>
</organism>
<evidence type="ECO:0000259" key="1">
    <source>
        <dbReference type="PROSITE" id="PS50097"/>
    </source>
</evidence>
<dbReference type="InterPro" id="IPR045068">
    <property type="entry name" value="BACURD1-3"/>
</dbReference>
<dbReference type="GO" id="GO:0051260">
    <property type="term" value="P:protein homooligomerization"/>
    <property type="evidence" value="ECO:0007669"/>
    <property type="project" value="InterPro"/>
</dbReference>
<dbReference type="InterPro" id="IPR003131">
    <property type="entry name" value="T1-type_BTB"/>
</dbReference>
<proteinExistence type="predicted"/>
<dbReference type="Pfam" id="PF02214">
    <property type="entry name" value="BTB_2"/>
    <property type="match status" value="1"/>
</dbReference>
<dbReference type="GeneID" id="9802098"/>
<dbReference type="EMBL" id="WUAV01000002">
    <property type="protein sequence ID" value="KAF1767335.1"/>
    <property type="molecule type" value="Genomic_DNA"/>
</dbReference>
<dbReference type="SMART" id="SM00225">
    <property type="entry name" value="BTB"/>
    <property type="match status" value="1"/>
</dbReference>
<dbReference type="InterPro" id="IPR000210">
    <property type="entry name" value="BTB/POZ_dom"/>
</dbReference>
<dbReference type="AlphaFoldDB" id="A0A6A5HIP7"/>
<dbReference type="InterPro" id="IPR011333">
    <property type="entry name" value="SKP1/BTB/POZ_sf"/>
</dbReference>
<sequence>MAPGDILKLNVGGTVFQTTVATLTKFDGFFKAMLEIDIPLKKDENGCVFVDRSPRHFDYVLNYMRDGNVVLPVCRRERQQLLQEARYYLLDGLIELCTDRVRMVNEYDNIRELHGDSPKKAVIVGYHPGLWGDLNECVFARKLVKAFHEHYTFYFKPITENFSYCDIDVYGVAARLESRLPTNAGEIFFNKFNFFQMAHQSVNRHLSIGQMPDVVDGEKKPDQRIYLCI</sequence>
<dbReference type="CTD" id="9802098"/>
<name>A0A6A5HIP7_CAERE</name>
<gene>
    <name evidence="2" type="ORF">GCK72_007294</name>
</gene>
<evidence type="ECO:0000313" key="2">
    <source>
        <dbReference type="EMBL" id="KAF1767335.1"/>
    </source>
</evidence>
<feature type="domain" description="BTB" evidence="1">
    <location>
        <begin position="5"/>
        <end position="73"/>
    </location>
</feature>
<evidence type="ECO:0000313" key="3">
    <source>
        <dbReference type="Proteomes" id="UP000483820"/>
    </source>
</evidence>
<dbReference type="PANTHER" id="PTHR11145:SF19">
    <property type="entry name" value="BTB DOMAIN-CONTAINING PROTEIN-RELATED"/>
    <property type="match status" value="1"/>
</dbReference>
<dbReference type="KEGG" id="crq:GCK72_007294"/>
<reference evidence="2 3" key="1">
    <citation type="submission" date="2019-12" db="EMBL/GenBank/DDBJ databases">
        <title>Chromosome-level assembly of the Caenorhabditis remanei genome.</title>
        <authorList>
            <person name="Teterina A.A."/>
            <person name="Willis J.H."/>
            <person name="Phillips P.C."/>
        </authorList>
    </citation>
    <scope>NUCLEOTIDE SEQUENCE [LARGE SCALE GENOMIC DNA]</scope>
    <source>
        <strain evidence="2 3">PX506</strain>
        <tissue evidence="2">Whole organism</tissue>
    </source>
</reference>
<protein>
    <recommendedName>
        <fullName evidence="1">BTB domain-containing protein</fullName>
    </recommendedName>
</protein>
<dbReference type="PANTHER" id="PTHR11145">
    <property type="entry name" value="BTB/POZ DOMAIN-CONTAINING ADAPTER FOR CUL3-MEDIATED RHOA DEGRADATION PROTEIN FAMILY MEMBER"/>
    <property type="match status" value="1"/>
</dbReference>